<evidence type="ECO:0000256" key="1">
    <source>
        <dbReference type="SAM" id="Phobius"/>
    </source>
</evidence>
<evidence type="ECO:0000313" key="5">
    <source>
        <dbReference type="Proteomes" id="UP001154259"/>
    </source>
</evidence>
<keyword evidence="1" id="KW-1133">Transmembrane helix</keyword>
<sequence length="82" mass="9197">MDNDLIVQCFQYLLGIIPGDVAGNIVAVLTTMVTICTLIMRFWKIPDQASQSHKLWKLIYILASFKTPSVTKVEAKDGQKIN</sequence>
<keyword evidence="1" id="KW-0812">Transmembrane</keyword>
<reference evidence="2" key="1">
    <citation type="submission" date="2022-10" db="EMBL/GenBank/DDBJ databases">
        <authorList>
            <person name="Botero Cardona J."/>
        </authorList>
    </citation>
    <scope>NUCLEOTIDE SEQUENCE</scope>
    <source>
        <strain evidence="2">LMG 31819</strain>
        <strain evidence="3">R-53529</strain>
    </source>
</reference>
<evidence type="ECO:0000313" key="3">
    <source>
        <dbReference type="EMBL" id="CAI3958962.1"/>
    </source>
</evidence>
<organism evidence="2 4">
    <name type="scientific">Commensalibacter communis</name>
    <dbReference type="NCBI Taxonomy" id="2972786"/>
    <lineage>
        <taxon>Bacteria</taxon>
        <taxon>Pseudomonadati</taxon>
        <taxon>Pseudomonadota</taxon>
        <taxon>Alphaproteobacteria</taxon>
        <taxon>Acetobacterales</taxon>
        <taxon>Acetobacteraceae</taxon>
    </lineage>
</organism>
<keyword evidence="5" id="KW-1185">Reference proteome</keyword>
<evidence type="ECO:0000313" key="2">
    <source>
        <dbReference type="EMBL" id="CAI3955755.1"/>
    </source>
</evidence>
<dbReference type="AlphaFoldDB" id="A0A9W4TP28"/>
<keyword evidence="1" id="KW-0472">Membrane</keyword>
<dbReference type="Proteomes" id="UP001154259">
    <property type="component" value="Unassembled WGS sequence"/>
</dbReference>
<proteinExistence type="predicted"/>
<protein>
    <submittedName>
        <fullName evidence="2">Uncharacterized protein</fullName>
    </submittedName>
</protein>
<accession>A0A9W4TP28</accession>
<dbReference type="EMBL" id="CAMXCM010000009">
    <property type="protein sequence ID" value="CAI3955755.1"/>
    <property type="molecule type" value="Genomic_DNA"/>
</dbReference>
<name>A0A9W4TP28_9PROT</name>
<dbReference type="RefSeq" id="WP_271790594.1">
    <property type="nucleotide sequence ID" value="NZ_CAMXCJ010000010.1"/>
</dbReference>
<evidence type="ECO:0000313" key="4">
    <source>
        <dbReference type="Proteomes" id="UP001154255"/>
    </source>
</evidence>
<dbReference type="EMBL" id="CAMXCS010000009">
    <property type="protein sequence ID" value="CAI3958962.1"/>
    <property type="molecule type" value="Genomic_DNA"/>
</dbReference>
<feature type="transmembrane region" description="Helical" evidence="1">
    <location>
        <begin position="21"/>
        <end position="43"/>
    </location>
</feature>
<comment type="caution">
    <text evidence="2">The sequence shown here is derived from an EMBL/GenBank/DDBJ whole genome shotgun (WGS) entry which is preliminary data.</text>
</comment>
<dbReference type="Proteomes" id="UP001154255">
    <property type="component" value="Unassembled WGS sequence"/>
</dbReference>
<gene>
    <name evidence="3" type="ORF">R53529_LOCUS2177</name>
    <name evidence="2" type="ORF">R53530_LOCUS2109</name>
</gene>